<dbReference type="Gene3D" id="3.90.1150.10">
    <property type="entry name" value="Aspartate Aminotransferase, domain 1"/>
    <property type="match status" value="1"/>
</dbReference>
<proteinExistence type="inferred from homology"/>
<dbReference type="EC" id="5.4.3.8" evidence="7"/>
<keyword evidence="5 7" id="KW-0413">Isomerase</keyword>
<evidence type="ECO:0000256" key="5">
    <source>
        <dbReference type="ARBA" id="ARBA00023235"/>
    </source>
</evidence>
<feature type="modified residue" description="N6-(pyridoxal phosphate)lysine" evidence="7">
    <location>
        <position position="269"/>
    </location>
</feature>
<dbReference type="STRING" id="1121391.SAMN02745206_02353"/>
<dbReference type="Gene3D" id="3.40.640.10">
    <property type="entry name" value="Type I PLP-dependent aspartate aminotransferase-like (Major domain)"/>
    <property type="match status" value="1"/>
</dbReference>
<dbReference type="CDD" id="cd00610">
    <property type="entry name" value="OAT_like"/>
    <property type="match status" value="1"/>
</dbReference>
<dbReference type="Pfam" id="PF00202">
    <property type="entry name" value="Aminotran_3"/>
    <property type="match status" value="1"/>
</dbReference>
<name>A0A1M5D603_9BACT</name>
<dbReference type="RefSeq" id="WP_143156458.1">
    <property type="nucleotide sequence ID" value="NZ_FQVB01000022.1"/>
</dbReference>
<dbReference type="InterPro" id="IPR015424">
    <property type="entry name" value="PyrdxlP-dep_Trfase"/>
</dbReference>
<comment type="pathway">
    <text evidence="2">Porphyrin-containing compound metabolism; protoporphyrin-IX biosynthesis; 5-aminolevulinate from L-glutamyl-tRNA(Glu): step 2/2.</text>
</comment>
<dbReference type="PANTHER" id="PTHR43713">
    <property type="entry name" value="GLUTAMATE-1-SEMIALDEHYDE 2,1-AMINOMUTASE"/>
    <property type="match status" value="1"/>
</dbReference>
<evidence type="ECO:0000313" key="9">
    <source>
        <dbReference type="Proteomes" id="UP000184076"/>
    </source>
</evidence>
<dbReference type="UniPathway" id="UPA00251">
    <property type="reaction ID" value="UER00317"/>
</dbReference>
<dbReference type="PROSITE" id="PS00600">
    <property type="entry name" value="AA_TRANSFER_CLASS_3"/>
    <property type="match status" value="1"/>
</dbReference>
<dbReference type="EMBL" id="FQVB01000022">
    <property type="protein sequence ID" value="SHF62112.1"/>
    <property type="molecule type" value="Genomic_DNA"/>
</dbReference>
<dbReference type="GO" id="GO:0006782">
    <property type="term" value="P:protoporphyrinogen IX biosynthetic process"/>
    <property type="evidence" value="ECO:0007669"/>
    <property type="project" value="UniProtKB-UniRule"/>
</dbReference>
<dbReference type="AlphaFoldDB" id="A0A1M5D603"/>
<dbReference type="GO" id="GO:0008483">
    <property type="term" value="F:transaminase activity"/>
    <property type="evidence" value="ECO:0007669"/>
    <property type="project" value="InterPro"/>
</dbReference>
<gene>
    <name evidence="7" type="primary">hemL</name>
    <name evidence="8" type="ORF">SAMN02745206_02353</name>
</gene>
<dbReference type="OrthoDB" id="9801052at2"/>
<dbReference type="GO" id="GO:0042286">
    <property type="term" value="F:glutamate-1-semialdehyde 2,1-aminomutase activity"/>
    <property type="evidence" value="ECO:0007669"/>
    <property type="project" value="UniProtKB-UniRule"/>
</dbReference>
<accession>A0A1M5D603</accession>
<evidence type="ECO:0000256" key="4">
    <source>
        <dbReference type="ARBA" id="ARBA00022898"/>
    </source>
</evidence>
<evidence type="ECO:0000256" key="7">
    <source>
        <dbReference type="HAMAP-Rule" id="MF_00375"/>
    </source>
</evidence>
<evidence type="ECO:0000313" key="8">
    <source>
        <dbReference type="EMBL" id="SHF62112.1"/>
    </source>
</evidence>
<comment type="catalytic activity">
    <reaction evidence="7">
        <text>(S)-4-amino-5-oxopentanoate = 5-aminolevulinate</text>
        <dbReference type="Rhea" id="RHEA:14265"/>
        <dbReference type="ChEBI" id="CHEBI:57501"/>
        <dbReference type="ChEBI" id="CHEBI:356416"/>
        <dbReference type="EC" id="5.4.3.8"/>
    </reaction>
</comment>
<dbReference type="InterPro" id="IPR005814">
    <property type="entry name" value="Aminotrans_3"/>
</dbReference>
<dbReference type="HAMAP" id="MF_00375">
    <property type="entry name" value="HemL_aminotrans_3"/>
    <property type="match status" value="1"/>
</dbReference>
<keyword evidence="4 7" id="KW-0663">Pyridoxal phosphate</keyword>
<dbReference type="NCBIfam" id="TIGR00713">
    <property type="entry name" value="hemL"/>
    <property type="match status" value="1"/>
</dbReference>
<dbReference type="SUPFAM" id="SSF53383">
    <property type="entry name" value="PLP-dependent transferases"/>
    <property type="match status" value="1"/>
</dbReference>
<dbReference type="InterPro" id="IPR049704">
    <property type="entry name" value="Aminotrans_3_PPA_site"/>
</dbReference>
<organism evidence="8 9">
    <name type="scientific">Desulfacinum infernum DSM 9756</name>
    <dbReference type="NCBI Taxonomy" id="1121391"/>
    <lineage>
        <taxon>Bacteria</taxon>
        <taxon>Pseudomonadati</taxon>
        <taxon>Thermodesulfobacteriota</taxon>
        <taxon>Syntrophobacteria</taxon>
        <taxon>Syntrophobacterales</taxon>
        <taxon>Syntrophobacteraceae</taxon>
        <taxon>Desulfacinum</taxon>
    </lineage>
</organism>
<comment type="subunit">
    <text evidence="7">Homodimer.</text>
</comment>
<sequence>MERKHTLSQELFRRAEQVLPGGVNSPVRSGRSVGVTPFFVKSAAGCRLEDEDGNVYIDYVGSWGPLIAGHAHPEVVEAVRQAATRGTSYGIPCRLEVEMAEKVVSMVPSMDMVRMVNSGTEATMSAIRLARGYTGRPKLIKFDGCYHGHSDCLLVKGGSGLLTLGIPGSPGVPDEIVSHTVSLPYNDLDAVETAFRKMGDQIACVIVEPVAGNMGTVPPAPGFLEGLRRLCDTHGALLIFDEVITGFRLAPGGAQQRFGVLPDLTCLGKIIGGGLPVGAYGGRRKIMEHIAPTGNVYQAGTLSGNPLAMAAGLAMLNILSRPGVYETLEERAAYLEAGLARAAEEAGVPVTLNRVGSMGCAFFNGEPVRDFQSALQSNTEAYGIYFREMLARGVYLAPSQFECFFVGLAHDREALDETIAAAGEALQVVKNALGF</sequence>
<keyword evidence="6 7" id="KW-0627">Porphyrin biosynthesis</keyword>
<evidence type="ECO:0000256" key="3">
    <source>
        <dbReference type="ARBA" id="ARBA00008981"/>
    </source>
</evidence>
<dbReference type="NCBIfam" id="NF000818">
    <property type="entry name" value="PRK00062.1"/>
    <property type="match status" value="1"/>
</dbReference>
<dbReference type="Proteomes" id="UP000184076">
    <property type="component" value="Unassembled WGS sequence"/>
</dbReference>
<dbReference type="InterPro" id="IPR004639">
    <property type="entry name" value="4pyrrol_synth_GluAld_NH2Trfase"/>
</dbReference>
<comment type="subcellular location">
    <subcellularLocation>
        <location evidence="7">Cytoplasm</location>
    </subcellularLocation>
</comment>
<reference evidence="9" key="1">
    <citation type="submission" date="2016-11" db="EMBL/GenBank/DDBJ databases">
        <authorList>
            <person name="Varghese N."/>
            <person name="Submissions S."/>
        </authorList>
    </citation>
    <scope>NUCLEOTIDE SEQUENCE [LARGE SCALE GENOMIC DNA]</scope>
    <source>
        <strain evidence="9">DSM 9756</strain>
    </source>
</reference>
<comment type="similarity">
    <text evidence="3 7">Belongs to the class-III pyridoxal-phosphate-dependent aminotransferase family. HemL subfamily.</text>
</comment>
<comment type="cofactor">
    <cofactor evidence="1 7">
        <name>pyridoxal 5'-phosphate</name>
        <dbReference type="ChEBI" id="CHEBI:597326"/>
    </cofactor>
</comment>
<protein>
    <recommendedName>
        <fullName evidence="7">Glutamate-1-semialdehyde 2,1-aminomutase</fullName>
        <shortName evidence="7">GSA</shortName>
        <ecNumber evidence="7">5.4.3.8</ecNumber>
    </recommendedName>
    <alternativeName>
        <fullName evidence="7">Glutamate-1-semialdehyde aminotransferase</fullName>
        <shortName evidence="7">GSA-AT</shortName>
    </alternativeName>
</protein>
<dbReference type="GO" id="GO:0030170">
    <property type="term" value="F:pyridoxal phosphate binding"/>
    <property type="evidence" value="ECO:0007669"/>
    <property type="project" value="InterPro"/>
</dbReference>
<keyword evidence="9" id="KW-1185">Reference proteome</keyword>
<evidence type="ECO:0000256" key="6">
    <source>
        <dbReference type="ARBA" id="ARBA00023244"/>
    </source>
</evidence>
<evidence type="ECO:0000256" key="1">
    <source>
        <dbReference type="ARBA" id="ARBA00001933"/>
    </source>
</evidence>
<dbReference type="InterPro" id="IPR015422">
    <property type="entry name" value="PyrdxlP-dep_Trfase_small"/>
</dbReference>
<keyword evidence="7" id="KW-0963">Cytoplasm</keyword>
<dbReference type="GO" id="GO:0005737">
    <property type="term" value="C:cytoplasm"/>
    <property type="evidence" value="ECO:0007669"/>
    <property type="project" value="UniProtKB-SubCell"/>
</dbReference>
<dbReference type="FunFam" id="3.40.640.10:FF:000021">
    <property type="entry name" value="Glutamate-1-semialdehyde 2,1-aminomutase"/>
    <property type="match status" value="1"/>
</dbReference>
<dbReference type="PANTHER" id="PTHR43713:SF3">
    <property type="entry name" value="GLUTAMATE-1-SEMIALDEHYDE 2,1-AMINOMUTASE 1, CHLOROPLASTIC-RELATED"/>
    <property type="match status" value="1"/>
</dbReference>
<dbReference type="InterPro" id="IPR015421">
    <property type="entry name" value="PyrdxlP-dep_Trfase_major"/>
</dbReference>
<evidence type="ECO:0000256" key="2">
    <source>
        <dbReference type="ARBA" id="ARBA00004819"/>
    </source>
</evidence>